<name>A0ABU6JYX9_9RHOO</name>
<accession>A0ABU6JYX9</accession>
<evidence type="ECO:0000313" key="2">
    <source>
        <dbReference type="EMBL" id="MEC5384170.1"/>
    </source>
</evidence>
<dbReference type="Proteomes" id="UP001331561">
    <property type="component" value="Unassembled WGS sequence"/>
</dbReference>
<evidence type="ECO:0000256" key="1">
    <source>
        <dbReference type="SAM" id="MobiDB-lite"/>
    </source>
</evidence>
<protein>
    <submittedName>
        <fullName evidence="2">Uncharacterized protein</fullName>
    </submittedName>
</protein>
<comment type="caution">
    <text evidence="2">The sequence shown here is derived from an EMBL/GenBank/DDBJ whole genome shotgun (WGS) entry which is preliminary data.</text>
</comment>
<sequence length="146" mass="15684">MRALLLLVFLLTPLAGCDRLGIPDPAKDAAARDEEGKAIGGACRQSGRALEDCFTLNPGANKAAVFNGWKDMNDYMTQNKIETVKPELTPTLLNAKHAEATPAAGSEPKAEDEQSGAEDDATDKRAAARAAARKRRQEARQQSEPH</sequence>
<dbReference type="EMBL" id="JAYXHS010000001">
    <property type="protein sequence ID" value="MEC5384170.1"/>
    <property type="molecule type" value="Genomic_DNA"/>
</dbReference>
<feature type="region of interest" description="Disordered" evidence="1">
    <location>
        <begin position="86"/>
        <end position="146"/>
    </location>
</feature>
<proteinExistence type="predicted"/>
<evidence type="ECO:0000313" key="3">
    <source>
        <dbReference type="Proteomes" id="UP001331561"/>
    </source>
</evidence>
<reference evidence="2 3" key="1">
    <citation type="submission" date="2024-01" db="EMBL/GenBank/DDBJ databases">
        <title>Uliginosibacterium soil sp. nov.</title>
        <authorList>
            <person name="Lv Y."/>
        </authorList>
    </citation>
    <scope>NUCLEOTIDE SEQUENCE [LARGE SCALE GENOMIC DNA]</scope>
    <source>
        <strain evidence="2 3">H3</strain>
    </source>
</reference>
<keyword evidence="3" id="KW-1185">Reference proteome</keyword>
<organism evidence="2 3">
    <name type="scientific">Uliginosibacterium silvisoli</name>
    <dbReference type="NCBI Taxonomy" id="3114758"/>
    <lineage>
        <taxon>Bacteria</taxon>
        <taxon>Pseudomonadati</taxon>
        <taxon>Pseudomonadota</taxon>
        <taxon>Betaproteobacteria</taxon>
        <taxon>Rhodocyclales</taxon>
        <taxon>Zoogloeaceae</taxon>
        <taxon>Uliginosibacterium</taxon>
    </lineage>
</organism>
<dbReference type="RefSeq" id="WP_327597153.1">
    <property type="nucleotide sequence ID" value="NZ_JAYXHS010000001.1"/>
</dbReference>
<gene>
    <name evidence="2" type="ORF">VVD49_00475</name>
</gene>